<feature type="transmembrane region" description="Helical" evidence="6">
    <location>
        <begin position="36"/>
        <end position="54"/>
    </location>
</feature>
<feature type="transmembrane region" description="Helical" evidence="6">
    <location>
        <begin position="337"/>
        <end position="359"/>
    </location>
</feature>
<dbReference type="SUPFAM" id="SSF103473">
    <property type="entry name" value="MFS general substrate transporter"/>
    <property type="match status" value="1"/>
</dbReference>
<keyword evidence="4 6" id="KW-0472">Membrane</keyword>
<feature type="transmembrane region" description="Helical" evidence="6">
    <location>
        <begin position="173"/>
        <end position="192"/>
    </location>
</feature>
<organism evidence="8 9">
    <name type="scientific">Streptomyces iconiensis</name>
    <dbReference type="NCBI Taxonomy" id="1384038"/>
    <lineage>
        <taxon>Bacteria</taxon>
        <taxon>Bacillati</taxon>
        <taxon>Actinomycetota</taxon>
        <taxon>Actinomycetes</taxon>
        <taxon>Kitasatosporales</taxon>
        <taxon>Streptomycetaceae</taxon>
        <taxon>Streptomyces</taxon>
    </lineage>
</organism>
<comment type="caution">
    <text evidence="8">The sequence shown here is derived from an EMBL/GenBank/DDBJ whole genome shotgun (WGS) entry which is preliminary data.</text>
</comment>
<feature type="region of interest" description="Disordered" evidence="5">
    <location>
        <begin position="243"/>
        <end position="278"/>
    </location>
</feature>
<feature type="transmembrane region" description="Helical" evidence="6">
    <location>
        <begin position="458"/>
        <end position="475"/>
    </location>
</feature>
<dbReference type="PANTHER" id="PTHR43826:SF3">
    <property type="entry name" value="GLUCOSE-6-PHOSPHATE EXCHANGER SLC37A4"/>
    <property type="match status" value="1"/>
</dbReference>
<dbReference type="InterPro" id="IPR036259">
    <property type="entry name" value="MFS_trans_sf"/>
</dbReference>
<dbReference type="Proteomes" id="UP001214441">
    <property type="component" value="Unassembled WGS sequence"/>
</dbReference>
<protein>
    <submittedName>
        <fullName evidence="8">MFS transporter</fullName>
    </submittedName>
</protein>
<comment type="subcellular location">
    <subcellularLocation>
        <location evidence="1">Cell membrane</location>
        <topology evidence="1">Multi-pass membrane protein</topology>
    </subcellularLocation>
</comment>
<evidence type="ECO:0000259" key="7">
    <source>
        <dbReference type="PROSITE" id="PS50850"/>
    </source>
</evidence>
<reference evidence="8 9" key="1">
    <citation type="submission" date="2023-05" db="EMBL/GenBank/DDBJ databases">
        <title>Streptantibioticus silvisoli sp. nov., acidotolerant actinomycetes 1 from pine litter.</title>
        <authorList>
            <person name="Swiecimska M."/>
            <person name="Golinska P."/>
            <person name="Sangal V."/>
            <person name="Wachnowicz B."/>
            <person name="Goodfellow M."/>
        </authorList>
    </citation>
    <scope>NUCLEOTIDE SEQUENCE [LARGE SCALE GENOMIC DNA]</scope>
    <source>
        <strain evidence="8 9">DSM 42109</strain>
    </source>
</reference>
<gene>
    <name evidence="8" type="ORF">NMN56_038150</name>
</gene>
<evidence type="ECO:0000256" key="2">
    <source>
        <dbReference type="ARBA" id="ARBA00022692"/>
    </source>
</evidence>
<evidence type="ECO:0000256" key="3">
    <source>
        <dbReference type="ARBA" id="ARBA00022989"/>
    </source>
</evidence>
<proteinExistence type="predicted"/>
<feature type="transmembrane region" description="Helical" evidence="6">
    <location>
        <begin position="371"/>
        <end position="390"/>
    </location>
</feature>
<evidence type="ECO:0000256" key="4">
    <source>
        <dbReference type="ARBA" id="ARBA00023136"/>
    </source>
</evidence>
<feature type="transmembrane region" description="Helical" evidence="6">
    <location>
        <begin position="74"/>
        <end position="93"/>
    </location>
</feature>
<dbReference type="InterPro" id="IPR020846">
    <property type="entry name" value="MFS_dom"/>
</dbReference>
<feature type="compositionally biased region" description="Basic and acidic residues" evidence="5">
    <location>
        <begin position="1"/>
        <end position="12"/>
    </location>
</feature>
<dbReference type="RefSeq" id="WP_274042634.1">
    <property type="nucleotide sequence ID" value="NZ_JANCPR020000063.1"/>
</dbReference>
<keyword evidence="9" id="KW-1185">Reference proteome</keyword>
<accession>A0ABT7AA40</accession>
<dbReference type="InterPro" id="IPR051337">
    <property type="entry name" value="OPA_Antiporter"/>
</dbReference>
<keyword evidence="3 6" id="KW-1133">Transmembrane helix</keyword>
<feature type="transmembrane region" description="Helical" evidence="6">
    <location>
        <begin position="105"/>
        <end position="125"/>
    </location>
</feature>
<feature type="compositionally biased region" description="Basic and acidic residues" evidence="5">
    <location>
        <begin position="248"/>
        <end position="278"/>
    </location>
</feature>
<feature type="domain" description="Major facilitator superfamily (MFS) profile" evidence="7">
    <location>
        <begin position="40"/>
        <end position="482"/>
    </location>
</feature>
<evidence type="ECO:0000256" key="1">
    <source>
        <dbReference type="ARBA" id="ARBA00004651"/>
    </source>
</evidence>
<evidence type="ECO:0000313" key="8">
    <source>
        <dbReference type="EMBL" id="MDJ1137681.1"/>
    </source>
</evidence>
<dbReference type="InterPro" id="IPR000849">
    <property type="entry name" value="Sugar_P_transporter"/>
</dbReference>
<keyword evidence="2 6" id="KW-0812">Transmembrane</keyword>
<feature type="region of interest" description="Disordered" evidence="5">
    <location>
        <begin position="1"/>
        <end position="21"/>
    </location>
</feature>
<evidence type="ECO:0000256" key="6">
    <source>
        <dbReference type="SAM" id="Phobius"/>
    </source>
</evidence>
<dbReference type="PANTHER" id="PTHR43826">
    <property type="entry name" value="GLUCOSE-6-PHOSPHATE EXCHANGER SLC37A4"/>
    <property type="match status" value="1"/>
</dbReference>
<feature type="transmembrane region" description="Helical" evidence="6">
    <location>
        <begin position="299"/>
        <end position="317"/>
    </location>
</feature>
<dbReference type="EMBL" id="JANCPR020000063">
    <property type="protein sequence ID" value="MDJ1137681.1"/>
    <property type="molecule type" value="Genomic_DNA"/>
</dbReference>
<feature type="transmembrane region" description="Helical" evidence="6">
    <location>
        <begin position="198"/>
        <end position="219"/>
    </location>
</feature>
<feature type="transmembrane region" description="Helical" evidence="6">
    <location>
        <begin position="433"/>
        <end position="452"/>
    </location>
</feature>
<dbReference type="Pfam" id="PF07690">
    <property type="entry name" value="MFS_1"/>
    <property type="match status" value="1"/>
</dbReference>
<dbReference type="Gene3D" id="1.20.1250.20">
    <property type="entry name" value="MFS general substrate transporter like domains"/>
    <property type="match status" value="2"/>
</dbReference>
<name>A0ABT7AA40_9ACTN</name>
<feature type="transmembrane region" description="Helical" evidence="6">
    <location>
        <begin position="396"/>
        <end position="421"/>
    </location>
</feature>
<dbReference type="InterPro" id="IPR011701">
    <property type="entry name" value="MFS"/>
</dbReference>
<dbReference type="PROSITE" id="PS50850">
    <property type="entry name" value="MFS"/>
    <property type="match status" value="1"/>
</dbReference>
<evidence type="ECO:0000256" key="5">
    <source>
        <dbReference type="SAM" id="MobiDB-lite"/>
    </source>
</evidence>
<evidence type="ECO:0000313" key="9">
    <source>
        <dbReference type="Proteomes" id="UP001214441"/>
    </source>
</evidence>
<sequence length="490" mass="52274">MADLAPHERQQEPEEPAVSTREAVARTRPWPRVARWRWQIFAITWITYAGFYFVRQAFSVAKLGILDDPAVNGVLTERVLGVVDAVYLVAYAVGQFTWGMWADRFGPRVVVAGGMVGAILASLAMGLSGALLVFAAAMVVQGLAQSAGWAPLCKNMSSFFTVRERGRVLGVWSTNYAFGGLVAPPFLGWWAYAVLDSWHAAFFAGSATLAVVLVLFLVFQRDKPQDVGLPPLADDAEELIRAQSRQAESTRAEDVREQGERAEDVREQGERAADVREQEGTVARRGALSLYRETLRDRMVLTLGAAYFLLKPARYAILLWGPVLVSKRLPEVDKVGATLIPIAFGVAGVAAPILIGWVSDKVFRSRRVPPCVLALALLTVAMALFMPLTAAHNPGVMIAVLAVIGLAVYAADAMISCVAAVDFGSEGGAGTAAGLVNGCGSLGAVLGGLLPGFLSGSALFYGFAGAALLAGLLLLPHWNRRPRAADPAAV</sequence>
<dbReference type="PIRSF" id="PIRSF002808">
    <property type="entry name" value="Hexose_phosphate_transp"/>
    <property type="match status" value="1"/>
</dbReference>